<dbReference type="EMBL" id="JAGPUO010000009">
    <property type="protein sequence ID" value="KAG5660399.1"/>
    <property type="molecule type" value="Genomic_DNA"/>
</dbReference>
<proteinExistence type="predicted"/>
<feature type="region of interest" description="Disordered" evidence="1">
    <location>
        <begin position="144"/>
        <end position="210"/>
    </location>
</feature>
<protein>
    <submittedName>
        <fullName evidence="3">Uncharacterized protein</fullName>
    </submittedName>
</protein>
<gene>
    <name evidence="3" type="ORF">KAF25_003005</name>
</gene>
<evidence type="ECO:0000313" key="4">
    <source>
        <dbReference type="Proteomes" id="UP000782241"/>
    </source>
</evidence>
<keyword evidence="4" id="KW-1185">Reference proteome</keyword>
<name>A0A9P7H122_9HYPO</name>
<comment type="caution">
    <text evidence="3">The sequence shown here is derived from an EMBL/GenBank/DDBJ whole genome shotgun (WGS) entry which is preliminary data.</text>
</comment>
<evidence type="ECO:0000256" key="1">
    <source>
        <dbReference type="SAM" id="MobiDB-lite"/>
    </source>
</evidence>
<feature type="signal peptide" evidence="2">
    <location>
        <begin position="1"/>
        <end position="18"/>
    </location>
</feature>
<dbReference type="AlphaFoldDB" id="A0A9P7H122"/>
<feature type="chain" id="PRO_5040439780" evidence="2">
    <location>
        <begin position="19"/>
        <end position="236"/>
    </location>
</feature>
<sequence length="236" mass="24656">MRSIAFGLLALSPCLAEAAKSTTHYSTETVFIPPRKTGSATNIYASLITEDASKTEYLLACQTNFGSSYTCDGEFTGVTVTYEKSRMDVAFNVTSYGCGLGKDQAVCALQTETAKAETTTLASSESSLWMTAITFVDVKKRKTTSTKSHLPEETGTSNKLCKRKVHHGSGDSGSSSGGSGDSSGDSDAPDDTSSDGASSSSKPKKNDDDCSAGYVASWSWSVVALGFGGYLGLNLA</sequence>
<evidence type="ECO:0000256" key="2">
    <source>
        <dbReference type="SAM" id="SignalP"/>
    </source>
</evidence>
<keyword evidence="2" id="KW-0732">Signal</keyword>
<evidence type="ECO:0000313" key="3">
    <source>
        <dbReference type="EMBL" id="KAG5660399.1"/>
    </source>
</evidence>
<organism evidence="3 4">
    <name type="scientific">Fusarium avenaceum</name>
    <dbReference type="NCBI Taxonomy" id="40199"/>
    <lineage>
        <taxon>Eukaryota</taxon>
        <taxon>Fungi</taxon>
        <taxon>Dikarya</taxon>
        <taxon>Ascomycota</taxon>
        <taxon>Pezizomycotina</taxon>
        <taxon>Sordariomycetes</taxon>
        <taxon>Hypocreomycetidae</taxon>
        <taxon>Hypocreales</taxon>
        <taxon>Nectriaceae</taxon>
        <taxon>Fusarium</taxon>
        <taxon>Fusarium tricinctum species complex</taxon>
    </lineage>
</organism>
<accession>A0A9P7H122</accession>
<dbReference type="Proteomes" id="UP000782241">
    <property type="component" value="Unassembled WGS sequence"/>
</dbReference>
<reference evidence="3" key="1">
    <citation type="submission" date="2021-04" db="EMBL/GenBank/DDBJ databases">
        <title>Draft genome of Fusarium avenaceum strain F156N33, isolated from an atmospheric sample in Virginia.</title>
        <authorList>
            <person name="Yang S."/>
            <person name="Vinatzer B.A."/>
            <person name="Coleman J."/>
        </authorList>
    </citation>
    <scope>NUCLEOTIDE SEQUENCE</scope>
    <source>
        <strain evidence="3">F156N33</strain>
    </source>
</reference>